<organism evidence="7 8">
    <name type="scientific">Butyricicoccus intestinisimiae</name>
    <dbReference type="NCBI Taxonomy" id="2841509"/>
    <lineage>
        <taxon>Bacteria</taxon>
        <taxon>Bacillati</taxon>
        <taxon>Bacillota</taxon>
        <taxon>Clostridia</taxon>
        <taxon>Eubacteriales</taxon>
        <taxon>Butyricicoccaceae</taxon>
        <taxon>Butyricicoccus</taxon>
    </lineage>
</organism>
<evidence type="ECO:0000256" key="1">
    <source>
        <dbReference type="ARBA" id="ARBA00003283"/>
    </source>
</evidence>
<dbReference type="EMBL" id="JAHLQI010000012">
    <property type="protein sequence ID" value="MBU5491570.1"/>
    <property type="molecule type" value="Genomic_DNA"/>
</dbReference>
<evidence type="ECO:0000256" key="4">
    <source>
        <dbReference type="PROSITE-ProRule" id="PRU01248"/>
    </source>
</evidence>
<dbReference type="Pfam" id="PF14659">
    <property type="entry name" value="Phage_int_SAM_3"/>
    <property type="match status" value="1"/>
</dbReference>
<dbReference type="InterPro" id="IPR050090">
    <property type="entry name" value="Tyrosine_recombinase_XerCD"/>
</dbReference>
<evidence type="ECO:0000313" key="8">
    <source>
        <dbReference type="Proteomes" id="UP000783588"/>
    </source>
</evidence>
<dbReference type="InterPro" id="IPR004107">
    <property type="entry name" value="Integrase_SAM-like_N"/>
</dbReference>
<feature type="domain" description="Tyr recombinase" evidence="5">
    <location>
        <begin position="186"/>
        <end position="424"/>
    </location>
</feature>
<comment type="caution">
    <text evidence="7">The sequence shown here is derived from an EMBL/GenBank/DDBJ whole genome shotgun (WGS) entry which is preliminary data.</text>
</comment>
<name>A0ABS6EVT7_9FIRM</name>
<keyword evidence="8" id="KW-1185">Reference proteome</keyword>
<dbReference type="InterPro" id="IPR002104">
    <property type="entry name" value="Integrase_catalytic"/>
</dbReference>
<dbReference type="RefSeq" id="WP_216471313.1">
    <property type="nucleotide sequence ID" value="NZ_JAHLQI010000012.1"/>
</dbReference>
<dbReference type="PANTHER" id="PTHR30349">
    <property type="entry name" value="PHAGE INTEGRASE-RELATED"/>
    <property type="match status" value="1"/>
</dbReference>
<dbReference type="CDD" id="cd01189">
    <property type="entry name" value="INT_ICEBs1_C_like"/>
    <property type="match status" value="1"/>
</dbReference>
<evidence type="ECO:0000259" key="5">
    <source>
        <dbReference type="PROSITE" id="PS51898"/>
    </source>
</evidence>
<feature type="domain" description="Core-binding (CB)" evidence="6">
    <location>
        <begin position="69"/>
        <end position="165"/>
    </location>
</feature>
<gene>
    <name evidence="7" type="ORF">KQI75_13275</name>
</gene>
<proteinExistence type="inferred from homology"/>
<accession>A0ABS6EVT7</accession>
<dbReference type="Proteomes" id="UP000783588">
    <property type="component" value="Unassembled WGS sequence"/>
</dbReference>
<keyword evidence="3 4" id="KW-0238">DNA-binding</keyword>
<reference evidence="7 8" key="1">
    <citation type="submission" date="2021-06" db="EMBL/GenBank/DDBJ databases">
        <authorList>
            <person name="Sun Q."/>
            <person name="Li D."/>
        </authorList>
    </citation>
    <scope>NUCLEOTIDE SEQUENCE [LARGE SCALE GENOMIC DNA]</scope>
    <source>
        <strain evidence="7 8">MSJd-7</strain>
    </source>
</reference>
<dbReference type="InterPro" id="IPR044068">
    <property type="entry name" value="CB"/>
</dbReference>
<dbReference type="PROSITE" id="PS51900">
    <property type="entry name" value="CB"/>
    <property type="match status" value="1"/>
</dbReference>
<protein>
    <submittedName>
        <fullName evidence="7">Site-specific integrase</fullName>
    </submittedName>
</protein>
<evidence type="ECO:0000259" key="6">
    <source>
        <dbReference type="PROSITE" id="PS51900"/>
    </source>
</evidence>
<comment type="similarity">
    <text evidence="2">Belongs to the 'phage' integrase family.</text>
</comment>
<dbReference type="PANTHER" id="PTHR30349:SF41">
    <property type="entry name" value="INTEGRASE_RECOMBINASE PROTEIN MJ0367-RELATED"/>
    <property type="match status" value="1"/>
</dbReference>
<dbReference type="Pfam" id="PF00589">
    <property type="entry name" value="Phage_integrase"/>
    <property type="match status" value="1"/>
</dbReference>
<evidence type="ECO:0000256" key="3">
    <source>
        <dbReference type="ARBA" id="ARBA00023125"/>
    </source>
</evidence>
<evidence type="ECO:0000313" key="7">
    <source>
        <dbReference type="EMBL" id="MBU5491570.1"/>
    </source>
</evidence>
<dbReference type="PROSITE" id="PS51898">
    <property type="entry name" value="TYR_RECOMBINASE"/>
    <property type="match status" value="1"/>
</dbReference>
<sequence>MKSTKHGNKFRITYRCPNYPDLIHESFDTEEEANLRIAQILLEKKNNKLLPPASVVDPDANHALAQETMTVSQLLDEYVNLYGLNHWSESTLSSTMHRITHYINPYIGAIPIKSLTTHRLERFYRKLLREPAVCPKGKEHLQTTIAPSVVEKVHGTIRSALNQAIRWDYLKGPNPAMTVELPKYKREKRAVWDDAEARYALDVCTDPILKLCMLLALGCSMRIGEILGLTWDCVHITPGLMQNDNAYLRVEKELRRCTNLSLEKLREQGRDDVYFTFPLWKKKSPSTTTLVLKTPKTESSVRTIYLPPTVIHALRQAWEHQMALKNEIGSVYQDFNLVVARDNGRPFEEHNISEKLKALIQTNNLRPVVFHSLRHSSTSVKLKISGGDIKAVQGDTGHAQANMVTDVYSHIMDSSRKHLAQQMEAQFFLTSPESKKAAAQLPMDSSTKQLIQLLKSSPEIADPLLQMSHILKGNK</sequence>
<evidence type="ECO:0000256" key="2">
    <source>
        <dbReference type="ARBA" id="ARBA00008857"/>
    </source>
</evidence>
<comment type="function">
    <text evidence="1">Site-specific tyrosine recombinase, which acts by catalyzing the cutting and rejoining of the recombining DNA molecules.</text>
</comment>